<comment type="caution">
    <text evidence="2">The sequence shown here is derived from an EMBL/GenBank/DDBJ whole genome shotgun (WGS) entry which is preliminary data.</text>
</comment>
<feature type="compositionally biased region" description="Basic and acidic residues" evidence="1">
    <location>
        <begin position="242"/>
        <end position="274"/>
    </location>
</feature>
<feature type="region of interest" description="Disordered" evidence="1">
    <location>
        <begin position="313"/>
        <end position="351"/>
    </location>
</feature>
<feature type="compositionally biased region" description="Basic and acidic residues" evidence="1">
    <location>
        <begin position="35"/>
        <end position="48"/>
    </location>
</feature>
<evidence type="ECO:0000256" key="1">
    <source>
        <dbReference type="SAM" id="MobiDB-lite"/>
    </source>
</evidence>
<name>A0A8T2MRV8_9TELE</name>
<organism evidence="2 3">
    <name type="scientific">Albula glossodonta</name>
    <name type="common">roundjaw bonefish</name>
    <dbReference type="NCBI Taxonomy" id="121402"/>
    <lineage>
        <taxon>Eukaryota</taxon>
        <taxon>Metazoa</taxon>
        <taxon>Chordata</taxon>
        <taxon>Craniata</taxon>
        <taxon>Vertebrata</taxon>
        <taxon>Euteleostomi</taxon>
        <taxon>Actinopterygii</taxon>
        <taxon>Neopterygii</taxon>
        <taxon>Teleostei</taxon>
        <taxon>Albuliformes</taxon>
        <taxon>Albulidae</taxon>
        <taxon>Albula</taxon>
    </lineage>
</organism>
<protein>
    <submittedName>
        <fullName evidence="2">Uncharacterized protein</fullName>
    </submittedName>
</protein>
<gene>
    <name evidence="2" type="ORF">JZ751_016572</name>
</gene>
<accession>A0A8T2MRV8</accession>
<dbReference type="AlphaFoldDB" id="A0A8T2MRV8"/>
<feature type="compositionally biased region" description="Basic and acidic residues" evidence="1">
    <location>
        <begin position="330"/>
        <end position="343"/>
    </location>
</feature>
<dbReference type="PANTHER" id="PTHR34844">
    <property type="match status" value="1"/>
</dbReference>
<feature type="compositionally biased region" description="Basic and acidic residues" evidence="1">
    <location>
        <begin position="222"/>
        <end position="232"/>
    </location>
</feature>
<feature type="compositionally biased region" description="Basic and acidic residues" evidence="1">
    <location>
        <begin position="15"/>
        <end position="25"/>
    </location>
</feature>
<reference evidence="2" key="1">
    <citation type="thesis" date="2021" institute="BYU ScholarsArchive" country="Provo, UT, USA">
        <title>Applications of and Algorithms for Genome Assembly and Genomic Analyses with an Emphasis on Marine Teleosts.</title>
        <authorList>
            <person name="Pickett B.D."/>
        </authorList>
    </citation>
    <scope>NUCLEOTIDE SEQUENCE</scope>
    <source>
        <strain evidence="2">HI-2016</strain>
    </source>
</reference>
<feature type="compositionally biased region" description="Basic and acidic residues" evidence="1">
    <location>
        <begin position="202"/>
        <end position="215"/>
    </location>
</feature>
<feature type="compositionally biased region" description="Basic and acidic residues" evidence="1">
    <location>
        <begin position="162"/>
        <end position="175"/>
    </location>
</feature>
<proteinExistence type="predicted"/>
<keyword evidence="3" id="KW-1185">Reference proteome</keyword>
<feature type="compositionally biased region" description="Basic and acidic residues" evidence="1">
    <location>
        <begin position="182"/>
        <end position="195"/>
    </location>
</feature>
<evidence type="ECO:0000313" key="2">
    <source>
        <dbReference type="EMBL" id="KAG9328092.1"/>
    </source>
</evidence>
<sequence>MERAGGRWRGQKGAGEGRRALERAGGRWRGQKGAGEGRRALEKAEGHWRGQKGAGEGRRVLERAGRALERAEGHWRGQEGAGEGRRALERAEGRWRGQKGAGVGRRALERAEGRWRGQKGTGEGRRALERAEGRWRGQKGTGEGRRALERAEGRWRGQKGAGEGRRALERAEGRWRGQKGAGEGRRALERAEGRWRGQKGAGESRRALERAEGRWRGQKGAGEGRRALERAGGRWRGQKGAGEGRRALGRAEGRWRGQEGAGEGRKEGAGEGRRVLERAEGRWRGQKGAGKGRRALERAEGCWNEQKGAGEGRRALERAGGRWRGQKGAGEGRRALERAEGRWRGQKGAGEGRRALERAGGCWRGQKGAGEGRRALERAEGRWRGQKGTGEGRRVLERAGGCWRGQEGAEEGRRVLEWAGGLAHVALRVAGALRTAERPPAPSRCLIKSRHGRLRGPRRSRPLQDVVQAVSLPVRVRVRVTAMLQTAMRRIRAVSLPCTESGPCHCHHKVSQHRAVGVDLPVMDLAVVEWETRLRLCVNTLHVGHILEQETGCKESDWQGMYLPDPQLFVDQCEGALILIAGLITGLLPHLHKQHSGRLIWGSRNLAQLRLRSRRQNCAELHALNSPPPSREGREFTGEELLRCVLSDGTTASGQTLDTDGKDTRLPGAAVQGEQALLMHVWLSLVWGPAGMGRLNMSPFDPRPKESRPWPGDSEAQVHCADQVARCQAGKMIPARLLALRPTRPSATQAAEAGLVLTSGLSQTPTPESGSLLPPPQTARLPVPCSRFRSSSVSLAHSTDSGHCDAFSLLRTAMMLE</sequence>
<feature type="non-terminal residue" evidence="2">
    <location>
        <position position="1"/>
    </location>
</feature>
<feature type="compositionally biased region" description="Basic and acidic residues" evidence="1">
    <location>
        <begin position="142"/>
        <end position="155"/>
    </location>
</feature>
<dbReference type="PANTHER" id="PTHR34844:SF2">
    <property type="match status" value="1"/>
</dbReference>
<dbReference type="EMBL" id="JAFBMS010002731">
    <property type="protein sequence ID" value="KAG9328092.1"/>
    <property type="molecule type" value="Genomic_DNA"/>
</dbReference>
<dbReference type="Proteomes" id="UP000824540">
    <property type="component" value="Unassembled WGS sequence"/>
</dbReference>
<evidence type="ECO:0000313" key="3">
    <source>
        <dbReference type="Proteomes" id="UP000824540"/>
    </source>
</evidence>
<feature type="compositionally biased region" description="Basic and acidic residues" evidence="1">
    <location>
        <begin position="106"/>
        <end position="115"/>
    </location>
</feature>
<feature type="compositionally biased region" description="Basic and acidic residues" evidence="1">
    <location>
        <begin position="122"/>
        <end position="135"/>
    </location>
</feature>
<feature type="compositionally biased region" description="Basic and acidic residues" evidence="1">
    <location>
        <begin position="55"/>
        <end position="95"/>
    </location>
</feature>
<feature type="region of interest" description="Disordered" evidence="1">
    <location>
        <begin position="1"/>
        <end position="274"/>
    </location>
</feature>